<name>A0A2V1GVN3_9GAMM</name>
<dbReference type="RefSeq" id="WP_116686460.1">
    <property type="nucleotide sequence ID" value="NZ_CAWNYD010000002.1"/>
</dbReference>
<organism evidence="1 2">
    <name type="scientific">Pelagibaculum spongiae</name>
    <dbReference type="NCBI Taxonomy" id="2080658"/>
    <lineage>
        <taxon>Bacteria</taxon>
        <taxon>Pseudomonadati</taxon>
        <taxon>Pseudomonadota</taxon>
        <taxon>Gammaproteobacteria</taxon>
        <taxon>Oceanospirillales</taxon>
        <taxon>Pelagibaculum</taxon>
    </lineage>
</organism>
<dbReference type="AlphaFoldDB" id="A0A2V1GVN3"/>
<comment type="caution">
    <text evidence="1">The sequence shown here is derived from an EMBL/GenBank/DDBJ whole genome shotgun (WGS) entry which is preliminary data.</text>
</comment>
<gene>
    <name evidence="1" type="ORF">DC094_07280</name>
</gene>
<protein>
    <submittedName>
        <fullName evidence="1">Uncharacterized protein</fullName>
    </submittedName>
</protein>
<dbReference type="OrthoDB" id="6092898at2"/>
<dbReference type="EMBL" id="QDDL01000002">
    <property type="protein sequence ID" value="PVZ70388.1"/>
    <property type="molecule type" value="Genomic_DNA"/>
</dbReference>
<proteinExistence type="predicted"/>
<keyword evidence="2" id="KW-1185">Reference proteome</keyword>
<accession>A0A2V1GVN3</accession>
<evidence type="ECO:0000313" key="1">
    <source>
        <dbReference type="EMBL" id="PVZ70388.1"/>
    </source>
</evidence>
<reference evidence="1 2" key="1">
    <citation type="submission" date="2018-04" db="EMBL/GenBank/DDBJ databases">
        <title>Thalassorhabdus spongiae gen. nov., sp. nov., isolated from a marine sponge in South-West Iceland.</title>
        <authorList>
            <person name="Knobloch S."/>
            <person name="Daussin A."/>
            <person name="Johannsson R."/>
            <person name="Marteinsson V.T."/>
        </authorList>
    </citation>
    <scope>NUCLEOTIDE SEQUENCE [LARGE SCALE GENOMIC DNA]</scope>
    <source>
        <strain evidence="1 2">Hp12</strain>
    </source>
</reference>
<dbReference type="Proteomes" id="UP000244906">
    <property type="component" value="Unassembled WGS sequence"/>
</dbReference>
<sequence length="615" mass="69587">MKLSQILSQINQVERSKFISCLDKICDSVKKNDIDFKETIESKIEGQLKSASGSEITELFNLAINHYKNYIRDQISLSDSQTSLLINILSRDGNCIARDAWIETLYAKEYDSLQKLSKELESLIESSQDDDSFGRGQRLSVYKDCLKVAYENDLKANREARITDEERMILNTLSKRLGISTEDAFAIENIIIPLASNNVENAINGLREKGVLFVNRRKKEILVADEVVEIFHEIQGKELPDKYTLRILRSLSDSELSNILKNYGQKSRGRERIEKIQYISHAGISVRAILLHDIYCEKETLNQRKDRLKTLFDELNLPVSKLGTTINERIDILIQSLKNCSTHEFDTLSASGFSSLVEALSNETPPVIDRIRFDFEIEDKESLDPERLRALGISPVDILYLYRNDEIKSIRDKMCLSKRGNPRQLILESFASANDKLIENYELLARRDLAGLSSAGIEIKEAEIGSKFEEITRTLLEQLGLNVDEDLRKQINTAKDKTDIIISLGSDDVIIGEAKSFKNGQFSKYSTTSRQVKAYASCCESSGSRVAQVLIIAPEFSQDFIDSAEMDTDINISLLEAEGLKKILEAYKSRRNPKFSAKLFTKGGLLKADLIAKTI</sequence>
<evidence type="ECO:0000313" key="2">
    <source>
        <dbReference type="Proteomes" id="UP000244906"/>
    </source>
</evidence>